<sequence>MKTLIALILTAVAGSTFAAESAQPAQTGVPLDEAKTISITDTSLACGIVPVELVYEDSKGERHTATYQVEGSGCMGG</sequence>
<evidence type="ECO:0000256" key="1">
    <source>
        <dbReference type="SAM" id="SignalP"/>
    </source>
</evidence>
<feature type="signal peptide" evidence="1">
    <location>
        <begin position="1"/>
        <end position="18"/>
    </location>
</feature>
<gene>
    <name evidence="2" type="ORF">NCTC9428_02744</name>
</gene>
<reference evidence="2 3" key="1">
    <citation type="submission" date="2018-12" db="EMBL/GenBank/DDBJ databases">
        <authorList>
            <consortium name="Pathogen Informatics"/>
        </authorList>
    </citation>
    <scope>NUCLEOTIDE SEQUENCE [LARGE SCALE GENOMIC DNA]</scope>
    <source>
        <strain evidence="2 3">NCTC9428</strain>
    </source>
</reference>
<dbReference type="Gene3D" id="2.30.140.50">
    <property type="entry name" value="Protein of unknown function DUF2790"/>
    <property type="match status" value="1"/>
</dbReference>
<dbReference type="GO" id="GO:0016853">
    <property type="term" value="F:isomerase activity"/>
    <property type="evidence" value="ECO:0007669"/>
    <property type="project" value="UniProtKB-KW"/>
</dbReference>
<organism evidence="2 3">
    <name type="scientific">Pseudomonas fluorescens</name>
    <dbReference type="NCBI Taxonomy" id="294"/>
    <lineage>
        <taxon>Bacteria</taxon>
        <taxon>Pseudomonadati</taxon>
        <taxon>Pseudomonadota</taxon>
        <taxon>Gammaproteobacteria</taxon>
        <taxon>Pseudomonadales</taxon>
        <taxon>Pseudomonadaceae</taxon>
        <taxon>Pseudomonas</taxon>
    </lineage>
</organism>
<keyword evidence="1" id="KW-0732">Signal</keyword>
<dbReference type="RefSeq" id="WP_126363372.1">
    <property type="nucleotide sequence ID" value="NZ_LR134318.1"/>
</dbReference>
<evidence type="ECO:0000313" key="2">
    <source>
        <dbReference type="EMBL" id="VEF11129.1"/>
    </source>
</evidence>
<protein>
    <submittedName>
        <fullName evidence="2">Topoisomerase II</fullName>
    </submittedName>
</protein>
<proteinExistence type="predicted"/>
<dbReference type="AlphaFoldDB" id="A0A448DWC5"/>
<keyword evidence="2" id="KW-0413">Isomerase</keyword>
<accession>A0A448DWC5</accession>
<dbReference type="Pfam" id="PF10976">
    <property type="entry name" value="DUF2790"/>
    <property type="match status" value="1"/>
</dbReference>
<dbReference type="EMBL" id="LR134318">
    <property type="protein sequence ID" value="VEF11129.1"/>
    <property type="molecule type" value="Genomic_DNA"/>
</dbReference>
<evidence type="ECO:0000313" key="3">
    <source>
        <dbReference type="Proteomes" id="UP000281909"/>
    </source>
</evidence>
<dbReference type="Proteomes" id="UP000281909">
    <property type="component" value="Chromosome"/>
</dbReference>
<name>A0A448DWC5_PSEFL</name>
<dbReference type="OrthoDB" id="6903763at2"/>
<dbReference type="InterPro" id="IPR021245">
    <property type="entry name" value="DUF2790"/>
</dbReference>
<feature type="chain" id="PRO_5019139649" evidence="1">
    <location>
        <begin position="19"/>
        <end position="77"/>
    </location>
</feature>